<dbReference type="AlphaFoldDB" id="A0A075A5E6"/>
<accession>A0A075A5E6</accession>
<sequence length="68" mass="7761">MNEGFVEHVLFESSSDLSAADLIKVELRGMIPLDGGYVSFERRQKTLAVSVCRIHVINDLRENKSEYF</sequence>
<proteinExistence type="predicted"/>
<gene>
    <name evidence="1" type="ORF">T265_09331</name>
</gene>
<dbReference type="KEGG" id="ovi:T265_09331"/>
<keyword evidence="2" id="KW-1185">Reference proteome</keyword>
<dbReference type="Proteomes" id="UP000054324">
    <property type="component" value="Unassembled WGS sequence"/>
</dbReference>
<reference evidence="1 2" key="1">
    <citation type="submission" date="2013-11" db="EMBL/GenBank/DDBJ databases">
        <title>Opisthorchis viverrini - life in the bile duct.</title>
        <authorList>
            <person name="Young N.D."/>
            <person name="Nagarajan N."/>
            <person name="Lin S.J."/>
            <person name="Korhonen P.K."/>
            <person name="Jex A.R."/>
            <person name="Hall R.S."/>
            <person name="Safavi-Hemami H."/>
            <person name="Kaewkong W."/>
            <person name="Bertrand D."/>
            <person name="Gao S."/>
            <person name="Seet Q."/>
            <person name="Wongkham S."/>
            <person name="Teh B.T."/>
            <person name="Wongkham C."/>
            <person name="Intapan P.M."/>
            <person name="Maleewong W."/>
            <person name="Yang X."/>
            <person name="Hu M."/>
            <person name="Wang Z."/>
            <person name="Hofmann A."/>
            <person name="Sternberg P.W."/>
            <person name="Tan P."/>
            <person name="Wang J."/>
            <person name="Gasser R.B."/>
        </authorList>
    </citation>
    <scope>NUCLEOTIDE SEQUENCE [LARGE SCALE GENOMIC DNA]</scope>
</reference>
<evidence type="ECO:0000313" key="1">
    <source>
        <dbReference type="EMBL" id="KER22629.1"/>
    </source>
</evidence>
<evidence type="ECO:0000313" key="2">
    <source>
        <dbReference type="Proteomes" id="UP000054324"/>
    </source>
</evidence>
<organism evidence="1 2">
    <name type="scientific">Opisthorchis viverrini</name>
    <name type="common">Southeast Asian liver fluke</name>
    <dbReference type="NCBI Taxonomy" id="6198"/>
    <lineage>
        <taxon>Eukaryota</taxon>
        <taxon>Metazoa</taxon>
        <taxon>Spiralia</taxon>
        <taxon>Lophotrochozoa</taxon>
        <taxon>Platyhelminthes</taxon>
        <taxon>Trematoda</taxon>
        <taxon>Digenea</taxon>
        <taxon>Opisthorchiida</taxon>
        <taxon>Opisthorchiata</taxon>
        <taxon>Opisthorchiidae</taxon>
        <taxon>Opisthorchis</taxon>
    </lineage>
</organism>
<protein>
    <submittedName>
        <fullName evidence="1">Uncharacterized protein</fullName>
    </submittedName>
</protein>
<dbReference type="EMBL" id="KL596888">
    <property type="protein sequence ID" value="KER22629.1"/>
    <property type="molecule type" value="Genomic_DNA"/>
</dbReference>
<name>A0A075A5E6_OPIVI</name>
<dbReference type="GeneID" id="20323504"/>
<dbReference type="CTD" id="20323504"/>
<dbReference type="RefSeq" id="XP_009173628.1">
    <property type="nucleotide sequence ID" value="XM_009175364.1"/>
</dbReference>